<organism evidence="3 4">
    <name type="scientific">Desulfosarcina widdelii</name>
    <dbReference type="NCBI Taxonomy" id="947919"/>
    <lineage>
        <taxon>Bacteria</taxon>
        <taxon>Pseudomonadati</taxon>
        <taxon>Thermodesulfobacteriota</taxon>
        <taxon>Desulfobacteria</taxon>
        <taxon>Desulfobacterales</taxon>
        <taxon>Desulfosarcinaceae</taxon>
        <taxon>Desulfosarcina</taxon>
    </lineage>
</organism>
<dbReference type="EMBL" id="AP021875">
    <property type="protein sequence ID" value="BBO79215.1"/>
    <property type="molecule type" value="Genomic_DNA"/>
</dbReference>
<dbReference type="Proteomes" id="UP000427769">
    <property type="component" value="Chromosome"/>
</dbReference>
<dbReference type="SUPFAM" id="SSF103473">
    <property type="entry name" value="MFS general substrate transporter"/>
    <property type="match status" value="1"/>
</dbReference>
<feature type="transmembrane region" description="Helical" evidence="2">
    <location>
        <begin position="187"/>
        <end position="209"/>
    </location>
</feature>
<keyword evidence="2" id="KW-0472">Membrane</keyword>
<feature type="transmembrane region" description="Helical" evidence="2">
    <location>
        <begin position="135"/>
        <end position="154"/>
    </location>
</feature>
<dbReference type="AlphaFoldDB" id="A0A5K7ZEH3"/>
<proteinExistence type="predicted"/>
<dbReference type="OrthoDB" id="9787818at2"/>
<feature type="transmembrane region" description="Helical" evidence="2">
    <location>
        <begin position="112"/>
        <end position="129"/>
    </location>
</feature>
<reference evidence="3 4" key="1">
    <citation type="submission" date="2019-11" db="EMBL/GenBank/DDBJ databases">
        <title>Comparative genomics of hydrocarbon-degrading Desulfosarcina strains.</title>
        <authorList>
            <person name="Watanabe M."/>
            <person name="Kojima H."/>
            <person name="Fukui M."/>
        </authorList>
    </citation>
    <scope>NUCLEOTIDE SEQUENCE [LARGE SCALE GENOMIC DNA]</scope>
    <source>
        <strain evidence="3 4">PP31</strain>
    </source>
</reference>
<gene>
    <name evidence="3" type="ORF">DSCW_66320</name>
</gene>
<name>A0A5K7ZEH3_9BACT</name>
<keyword evidence="4" id="KW-1185">Reference proteome</keyword>
<dbReference type="RefSeq" id="WP_155307770.1">
    <property type="nucleotide sequence ID" value="NZ_AP021875.1"/>
</dbReference>
<keyword evidence="2" id="KW-1133">Transmembrane helix</keyword>
<feature type="transmembrane region" description="Helical" evidence="2">
    <location>
        <begin position="161"/>
        <end position="181"/>
    </location>
</feature>
<protein>
    <submittedName>
        <fullName evidence="3">Uncharacterized protein</fullName>
    </submittedName>
</protein>
<feature type="transmembrane region" description="Helical" evidence="2">
    <location>
        <begin position="72"/>
        <end position="92"/>
    </location>
</feature>
<keyword evidence="2" id="KW-0812">Transmembrane</keyword>
<dbReference type="InterPro" id="IPR036259">
    <property type="entry name" value="MFS_trans_sf"/>
</dbReference>
<dbReference type="KEGG" id="dwd:DSCW_66320"/>
<sequence>MSQPSEQRRRRKTEFSPEEIRDADAADFYSTIAFQNFSRMRMMAMVALVIFLPLFIWDLIRFFHGYWQQSIGYPIIAFSHLGLLFLLAGILLLARWKMPQRPSSIQRSHKRLINGVLATALLSTLPLALGDVLAGSAIDVYIGMVFAYASIFVLPNRIRLVLFGTYMASMVILLIGVYFAIGQSMAIHLINVVAFAIVAFILSRVLFLYNRQDFFNRRLIDRQSEEIKQQNEKNEALIAELRSALEEVKTLSGFIPICSVCKKIRDDKGYWNQIEEYISTHSDARFSHGICPACMQKMYPEQYASIQSKASDPDLDEGRQGEPE</sequence>
<evidence type="ECO:0000313" key="3">
    <source>
        <dbReference type="EMBL" id="BBO79215.1"/>
    </source>
</evidence>
<feature type="coiled-coil region" evidence="1">
    <location>
        <begin position="220"/>
        <end position="251"/>
    </location>
</feature>
<keyword evidence="1" id="KW-0175">Coiled coil</keyword>
<evidence type="ECO:0000256" key="2">
    <source>
        <dbReference type="SAM" id="Phobius"/>
    </source>
</evidence>
<accession>A0A5K7ZEH3</accession>
<evidence type="ECO:0000256" key="1">
    <source>
        <dbReference type="SAM" id="Coils"/>
    </source>
</evidence>
<feature type="transmembrane region" description="Helical" evidence="2">
    <location>
        <begin position="42"/>
        <end position="60"/>
    </location>
</feature>
<evidence type="ECO:0000313" key="4">
    <source>
        <dbReference type="Proteomes" id="UP000427769"/>
    </source>
</evidence>